<dbReference type="EMBL" id="CP001707">
    <property type="protein sequence ID" value="ACV27801.1"/>
    <property type="molecule type" value="Genomic_DNA"/>
</dbReference>
<dbReference type="HOGENOM" id="CLU_032027_0_0_6"/>
<accession>C7R911</accession>
<dbReference type="PANTHER" id="PTHR40400:SF1">
    <property type="entry name" value="SLR1512 PROTEIN"/>
    <property type="match status" value="1"/>
</dbReference>
<name>C7R911_KANKD</name>
<keyword evidence="1" id="KW-0812">Transmembrane</keyword>
<feature type="transmembrane region" description="Helical" evidence="1">
    <location>
        <begin position="29"/>
        <end position="49"/>
    </location>
</feature>
<dbReference type="Pfam" id="PF05982">
    <property type="entry name" value="Sbt_1"/>
    <property type="match status" value="1"/>
</dbReference>
<dbReference type="PANTHER" id="PTHR40400">
    <property type="entry name" value="SLR1512 PROTEIN"/>
    <property type="match status" value="1"/>
</dbReference>
<feature type="transmembrane region" description="Helical" evidence="1">
    <location>
        <begin position="154"/>
        <end position="177"/>
    </location>
</feature>
<feature type="transmembrane region" description="Helical" evidence="1">
    <location>
        <begin position="192"/>
        <end position="209"/>
    </location>
</feature>
<protein>
    <recommendedName>
        <fullName evidence="4">Sodium-dependent bicarbonate transport family permease</fullName>
    </recommendedName>
</protein>
<proteinExistence type="predicted"/>
<gene>
    <name evidence="2" type="ordered locus">Kkor_2392</name>
</gene>
<dbReference type="eggNOG" id="COG3329">
    <property type="taxonomic scope" value="Bacteria"/>
</dbReference>
<dbReference type="InterPro" id="IPR010293">
    <property type="entry name" value="Sbt_1"/>
</dbReference>
<feature type="transmembrane region" description="Helical" evidence="1">
    <location>
        <begin position="121"/>
        <end position="142"/>
    </location>
</feature>
<dbReference type="KEGG" id="kko:Kkor_2392"/>
<evidence type="ECO:0000313" key="3">
    <source>
        <dbReference type="Proteomes" id="UP000001231"/>
    </source>
</evidence>
<reference evidence="2 3" key="1">
    <citation type="journal article" date="2009" name="Stand. Genomic Sci.">
        <title>Complete genome sequence of Kangiella koreensis type strain (SW-125).</title>
        <authorList>
            <person name="Han C."/>
            <person name="Sikorski J."/>
            <person name="Lapidus A."/>
            <person name="Nolan M."/>
            <person name="Glavina Del Rio T."/>
            <person name="Tice H."/>
            <person name="Cheng J.F."/>
            <person name="Lucas S."/>
            <person name="Chen F."/>
            <person name="Copeland A."/>
            <person name="Ivanova N."/>
            <person name="Mavromatis K."/>
            <person name="Ovchinnikova G."/>
            <person name="Pati A."/>
            <person name="Bruce D."/>
            <person name="Goodwin L."/>
            <person name="Pitluck S."/>
            <person name="Chen A."/>
            <person name="Palaniappan K."/>
            <person name="Land M."/>
            <person name="Hauser L."/>
            <person name="Chang Y.J."/>
            <person name="Jeffries C.D."/>
            <person name="Chain P."/>
            <person name="Saunders E."/>
            <person name="Brettin T."/>
            <person name="Goker M."/>
            <person name="Tindall B.J."/>
            <person name="Bristow J."/>
            <person name="Eisen J.A."/>
            <person name="Markowitz V."/>
            <person name="Hugenholtz P."/>
            <person name="Kyrpides N.C."/>
            <person name="Klenk H.P."/>
            <person name="Detter J.C."/>
        </authorList>
    </citation>
    <scope>NUCLEOTIDE SEQUENCE [LARGE SCALE GENOMIC DNA]</scope>
    <source>
        <strain evidence="3">DSM 16069 / KCTC 12182 / SW-125</strain>
    </source>
</reference>
<dbReference type="InParanoid" id="C7R911"/>
<feature type="transmembrane region" description="Helical" evidence="1">
    <location>
        <begin position="251"/>
        <end position="274"/>
    </location>
</feature>
<dbReference type="OrthoDB" id="345121at2"/>
<keyword evidence="3" id="KW-1185">Reference proteome</keyword>
<organism evidence="2 3">
    <name type="scientific">Kangiella koreensis (strain DSM 16069 / JCM 12317 / KCTC 12182 / SW-125)</name>
    <dbReference type="NCBI Taxonomy" id="523791"/>
    <lineage>
        <taxon>Bacteria</taxon>
        <taxon>Pseudomonadati</taxon>
        <taxon>Pseudomonadota</taxon>
        <taxon>Gammaproteobacteria</taxon>
        <taxon>Kangiellales</taxon>
        <taxon>Kangiellaceae</taxon>
        <taxon>Kangiella</taxon>
    </lineage>
</organism>
<evidence type="ECO:0008006" key="4">
    <source>
        <dbReference type="Google" id="ProtNLM"/>
    </source>
</evidence>
<feature type="transmembrane region" description="Helical" evidence="1">
    <location>
        <begin position="221"/>
        <end position="245"/>
    </location>
</feature>
<evidence type="ECO:0000313" key="2">
    <source>
        <dbReference type="EMBL" id="ACV27801.1"/>
    </source>
</evidence>
<feature type="transmembrane region" description="Helical" evidence="1">
    <location>
        <begin position="281"/>
        <end position="303"/>
    </location>
</feature>
<dbReference type="RefSeq" id="WP_015781406.1">
    <property type="nucleotide sequence ID" value="NC_013166.1"/>
</dbReference>
<sequence>MQIDIVVVFFLLGFLATFLKSDIDFPEGLYKGLVLFLLLAIGLKGGAALEQYFSASLIIQVVAVLAFGFILPLIAYPLLRYFGLLDRINAANIAAHYGSVSVATYAVAVAFLESKGVEYEAYFPLFVAILEAPAIAVGILLAKQRNSSLNLKGLLHESLLNQGVLLLFGGVIIGWLAGPQQMASIAPLFKDLFHGSLALFLLAMGQIAARQSKHLIEYGTFIATFGILMPLIGGLLGGLLAWSFGLSEGGTLLLTTLGASCSYIAVPAAMSVALPQANQGIAITASLGVTFPFNVLVGIPLYYSLIHKLLFS</sequence>
<keyword evidence="1" id="KW-1133">Transmembrane helix</keyword>
<feature type="transmembrane region" description="Helical" evidence="1">
    <location>
        <begin position="56"/>
        <end position="79"/>
    </location>
</feature>
<dbReference type="AlphaFoldDB" id="C7R911"/>
<dbReference type="STRING" id="523791.Kkor_2392"/>
<evidence type="ECO:0000256" key="1">
    <source>
        <dbReference type="SAM" id="Phobius"/>
    </source>
</evidence>
<keyword evidence="1" id="KW-0472">Membrane</keyword>
<dbReference type="Proteomes" id="UP000001231">
    <property type="component" value="Chromosome"/>
</dbReference>